<dbReference type="SUPFAM" id="SSF57997">
    <property type="entry name" value="Tropomyosin"/>
    <property type="match status" value="1"/>
</dbReference>
<reference evidence="2" key="1">
    <citation type="journal article" date="2012" name="Proc. Natl. Acad. Sci. U.S.A.">
        <title>Antigenic diversity is generated by distinct evolutionary mechanisms in African trypanosome species.</title>
        <authorList>
            <person name="Jackson A.P."/>
            <person name="Berry A."/>
            <person name="Aslett M."/>
            <person name="Allison H.C."/>
            <person name="Burton P."/>
            <person name="Vavrova-Anderson J."/>
            <person name="Brown R."/>
            <person name="Browne H."/>
            <person name="Corton N."/>
            <person name="Hauser H."/>
            <person name="Gamble J."/>
            <person name="Gilderthorp R."/>
            <person name="Marcello L."/>
            <person name="McQuillan J."/>
            <person name="Otto T.D."/>
            <person name="Quail M.A."/>
            <person name="Sanders M.J."/>
            <person name="van Tonder A."/>
            <person name="Ginger M.L."/>
            <person name="Field M.C."/>
            <person name="Barry J.D."/>
            <person name="Hertz-Fowler C."/>
            <person name="Berriman M."/>
        </authorList>
    </citation>
    <scope>NUCLEOTIDE SEQUENCE</scope>
    <source>
        <strain evidence="2">IL3000</strain>
    </source>
</reference>
<organism evidence="2">
    <name type="scientific">Trypanosoma congolense (strain IL3000)</name>
    <dbReference type="NCBI Taxonomy" id="1068625"/>
    <lineage>
        <taxon>Eukaryota</taxon>
        <taxon>Discoba</taxon>
        <taxon>Euglenozoa</taxon>
        <taxon>Kinetoplastea</taxon>
        <taxon>Metakinetoplastina</taxon>
        <taxon>Trypanosomatida</taxon>
        <taxon>Trypanosomatidae</taxon>
        <taxon>Trypanosoma</taxon>
        <taxon>Nannomonas</taxon>
    </lineage>
</organism>
<dbReference type="VEuPathDB" id="TriTrypDB:TcIL3000_10_3510"/>
<accession>G0UW24</accession>
<proteinExistence type="predicted"/>
<feature type="coiled-coil region" evidence="1">
    <location>
        <begin position="16"/>
        <end position="166"/>
    </location>
</feature>
<evidence type="ECO:0000313" key="2">
    <source>
        <dbReference type="EMBL" id="CCC93590.1"/>
    </source>
</evidence>
<evidence type="ECO:0000256" key="1">
    <source>
        <dbReference type="SAM" id="Coils"/>
    </source>
</evidence>
<dbReference type="EMBL" id="HE575323">
    <property type="protein sequence ID" value="CCC93590.1"/>
    <property type="molecule type" value="Genomic_DNA"/>
</dbReference>
<feature type="coiled-coil region" evidence="1">
    <location>
        <begin position="252"/>
        <end position="332"/>
    </location>
</feature>
<sequence length="864" mass="99413">MSLQQDRVTDAMKGLIAQLERELGECRQRLHDSSLKEEELERSMETMQQEAHNVVSQWAKKTAELQEKLHECLLRLDAARNALSLSEEKNKQLEESLRKMETSSASYTQQINDLESANKEVTDKLAATERSLVFASQQIDTYESVMRETKSELERKDEMIQSLMQKENSFAAALSELTEDKRKVELSCSEVNSQIANLQGELTDYCRLLKEGEAISIITGEETESRTAILLAYGEALTGMLHDVFVYYVSERNTLNSSLREIEERCETLVKAEESLQTQLERAQQDMSSQWAQYNEEKEAMQQQMNLLEQDIKELQDTRINQQRVIDALQEELEASMAGCHVLESSKEGLEAELKAVKECYSTLLLEHNELRVCEQKGQQEAKARLLCIEEEKKILRNDYESRLQNEYMKYVNLNQILLVEQQEALLLRECCGRQSLIAQCIEAFVEAIHPCLHLFVTLSAGVYTQLQDSERNISSLNQIVSNSQLENASLLSRVAALEESLSLAQQSAGLFQSKADQLAIALQSEKENVEKTANENNVLTNKVQTMCKDMDEVDQLVVNALNNLREEGEKHQLEREKLTCEVNRYETLFKESKKNAESVKEKYSILIAENAAVSKALSLTENELTSVKAECTAFRDRERSFVEEKALLEREILKLKKDNESSESRIAALTEELRVSNAKRRMLDESSKREIETTKMQLHKYIEKYEDANIQVSRLSELLSEAKDAQNNLRETYQKVKTALEEAKQRCCNDALTIQKSVEERNRMAEERDTFVKKYNRVHDMLKLFKKESDNRAFDEIRKLTELCSQQEAELQQLRHQNITLKRGIVKLAENTNNQLGREKFVERLNLAEGQLRRPKKRSASDL</sequence>
<gene>
    <name evidence="2" type="ORF">TCIL3000_10_3510</name>
</gene>
<feature type="coiled-coil region" evidence="1">
    <location>
        <begin position="646"/>
        <end position="747"/>
    </location>
</feature>
<name>G0UW24_TRYCI</name>
<feature type="coiled-coil region" evidence="1">
    <location>
        <begin position="516"/>
        <end position="603"/>
    </location>
</feature>
<dbReference type="AlphaFoldDB" id="G0UW24"/>
<protein>
    <submittedName>
        <fullName evidence="2">Uncharacterized protein</fullName>
    </submittedName>
</protein>
<keyword evidence="1" id="KW-0175">Coiled coil</keyword>